<dbReference type="AlphaFoldDB" id="A0AAE1L211"/>
<keyword evidence="2" id="KW-1185">Reference proteome</keyword>
<dbReference type="EMBL" id="JAWQEG010000446">
    <property type="protein sequence ID" value="KAK3890050.1"/>
    <property type="molecule type" value="Genomic_DNA"/>
</dbReference>
<proteinExistence type="predicted"/>
<sequence length="81" mass="9015">MAVQAPLSVDKLSRRRTKRRAGFPVGRHSLVTPTLCLWQNCESDSSAGEVPMCVMIPAAPAFRGVPVQYMMWDRTGPRNRA</sequence>
<accession>A0AAE1L211</accession>
<comment type="caution">
    <text evidence="1">The sequence shown here is derived from an EMBL/GenBank/DDBJ whole genome shotgun (WGS) entry which is preliminary data.</text>
</comment>
<evidence type="ECO:0000313" key="2">
    <source>
        <dbReference type="Proteomes" id="UP001286313"/>
    </source>
</evidence>
<name>A0AAE1L211_PETCI</name>
<dbReference type="Proteomes" id="UP001286313">
    <property type="component" value="Unassembled WGS sequence"/>
</dbReference>
<organism evidence="1 2">
    <name type="scientific">Petrolisthes cinctipes</name>
    <name type="common">Flat porcelain crab</name>
    <dbReference type="NCBI Taxonomy" id="88211"/>
    <lineage>
        <taxon>Eukaryota</taxon>
        <taxon>Metazoa</taxon>
        <taxon>Ecdysozoa</taxon>
        <taxon>Arthropoda</taxon>
        <taxon>Crustacea</taxon>
        <taxon>Multicrustacea</taxon>
        <taxon>Malacostraca</taxon>
        <taxon>Eumalacostraca</taxon>
        <taxon>Eucarida</taxon>
        <taxon>Decapoda</taxon>
        <taxon>Pleocyemata</taxon>
        <taxon>Anomura</taxon>
        <taxon>Galatheoidea</taxon>
        <taxon>Porcellanidae</taxon>
        <taxon>Petrolisthes</taxon>
    </lineage>
</organism>
<reference evidence="1" key="1">
    <citation type="submission" date="2023-10" db="EMBL/GenBank/DDBJ databases">
        <title>Genome assemblies of two species of porcelain crab, Petrolisthes cinctipes and Petrolisthes manimaculis (Anomura: Porcellanidae).</title>
        <authorList>
            <person name="Angst P."/>
        </authorList>
    </citation>
    <scope>NUCLEOTIDE SEQUENCE</scope>
    <source>
        <strain evidence="1">PB745_01</strain>
        <tissue evidence="1">Gill</tissue>
    </source>
</reference>
<protein>
    <submittedName>
        <fullName evidence="1">Uncharacterized protein</fullName>
    </submittedName>
</protein>
<gene>
    <name evidence="1" type="ORF">Pcinc_005965</name>
</gene>
<evidence type="ECO:0000313" key="1">
    <source>
        <dbReference type="EMBL" id="KAK3890050.1"/>
    </source>
</evidence>